<feature type="compositionally biased region" description="Low complexity" evidence="1">
    <location>
        <begin position="96"/>
        <end position="122"/>
    </location>
</feature>
<comment type="caution">
    <text evidence="2">The sequence shown here is derived from an EMBL/GenBank/DDBJ whole genome shotgun (WGS) entry which is preliminary data.</text>
</comment>
<dbReference type="EMBL" id="JAWZYT010004643">
    <property type="protein sequence ID" value="KAK4293081.1"/>
    <property type="molecule type" value="Genomic_DNA"/>
</dbReference>
<sequence length="132" mass="14606">MQSPFTHYHNLSISTSTTHSFHHCTFYPQKLIFIITLSLLPPQPSPLHPHIQTLISSTTTSPPSPLNFITTSPPSPLNFITTSPPSSLPQPHPHPHLLISSPHPHPHLSTSPHPTPPSHSLHPTIFARHKLI</sequence>
<protein>
    <submittedName>
        <fullName evidence="2">Uncharacterized protein</fullName>
    </submittedName>
</protein>
<dbReference type="AlphaFoldDB" id="A0AAE1NP93"/>
<gene>
    <name evidence="2" type="ORF">Pmani_034196</name>
</gene>
<dbReference type="Proteomes" id="UP001292094">
    <property type="component" value="Unassembled WGS sequence"/>
</dbReference>
<organism evidence="2 3">
    <name type="scientific">Petrolisthes manimaculis</name>
    <dbReference type="NCBI Taxonomy" id="1843537"/>
    <lineage>
        <taxon>Eukaryota</taxon>
        <taxon>Metazoa</taxon>
        <taxon>Ecdysozoa</taxon>
        <taxon>Arthropoda</taxon>
        <taxon>Crustacea</taxon>
        <taxon>Multicrustacea</taxon>
        <taxon>Malacostraca</taxon>
        <taxon>Eumalacostraca</taxon>
        <taxon>Eucarida</taxon>
        <taxon>Decapoda</taxon>
        <taxon>Pleocyemata</taxon>
        <taxon>Anomura</taxon>
        <taxon>Galatheoidea</taxon>
        <taxon>Porcellanidae</taxon>
        <taxon>Petrolisthes</taxon>
    </lineage>
</organism>
<keyword evidence="3" id="KW-1185">Reference proteome</keyword>
<evidence type="ECO:0000256" key="1">
    <source>
        <dbReference type="SAM" id="MobiDB-lite"/>
    </source>
</evidence>
<reference evidence="2" key="1">
    <citation type="submission" date="2023-11" db="EMBL/GenBank/DDBJ databases">
        <title>Genome assemblies of two species of porcelain crab, Petrolisthes cinctipes and Petrolisthes manimaculis (Anomura: Porcellanidae).</title>
        <authorList>
            <person name="Angst P."/>
        </authorList>
    </citation>
    <scope>NUCLEOTIDE SEQUENCE</scope>
    <source>
        <strain evidence="2">PB745_02</strain>
        <tissue evidence="2">Gill</tissue>
    </source>
</reference>
<feature type="region of interest" description="Disordered" evidence="1">
    <location>
        <begin position="81"/>
        <end position="122"/>
    </location>
</feature>
<evidence type="ECO:0000313" key="2">
    <source>
        <dbReference type="EMBL" id="KAK4293081.1"/>
    </source>
</evidence>
<evidence type="ECO:0000313" key="3">
    <source>
        <dbReference type="Proteomes" id="UP001292094"/>
    </source>
</evidence>
<accession>A0AAE1NP93</accession>
<name>A0AAE1NP93_9EUCA</name>
<proteinExistence type="predicted"/>